<dbReference type="InterPro" id="IPR028087">
    <property type="entry name" value="Tad_N"/>
</dbReference>
<name>A0ABU5VFR6_9PSED</name>
<organism evidence="3 4">
    <name type="scientific">Pseudomonas machongensis</name>
    <dbReference type="NCBI Taxonomy" id="3110229"/>
    <lineage>
        <taxon>Bacteria</taxon>
        <taxon>Pseudomonadati</taxon>
        <taxon>Pseudomonadota</taxon>
        <taxon>Gammaproteobacteria</taxon>
        <taxon>Pseudomonadales</taxon>
        <taxon>Pseudomonadaceae</taxon>
        <taxon>Pseudomonas</taxon>
    </lineage>
</organism>
<keyword evidence="1" id="KW-0472">Membrane</keyword>
<dbReference type="EMBL" id="JAYFUI010000116">
    <property type="protein sequence ID" value="MEA5672187.1"/>
    <property type="molecule type" value="Genomic_DNA"/>
</dbReference>
<keyword evidence="4" id="KW-1185">Reference proteome</keyword>
<dbReference type="Pfam" id="PF13400">
    <property type="entry name" value="Tad"/>
    <property type="match status" value="1"/>
</dbReference>
<comment type="caution">
    <text evidence="3">The sequence shown here is derived from an EMBL/GenBank/DDBJ whole genome shotgun (WGS) entry which is preliminary data.</text>
</comment>
<dbReference type="RefSeq" id="WP_323453362.1">
    <property type="nucleotide sequence ID" value="NZ_JAYFUI010000116.1"/>
</dbReference>
<keyword evidence="1" id="KW-1133">Transmembrane helix</keyword>
<reference evidence="3 4" key="1">
    <citation type="submission" date="2023-12" db="EMBL/GenBank/DDBJ databases">
        <title>Pseudomonas machongensis sp. nov., isolated from wilted pepper plants (Capsicum annuum).</title>
        <authorList>
            <person name="Qiu M."/>
            <person name="Li Y."/>
            <person name="Liu Q."/>
            <person name="Zhang X."/>
            <person name="Huang Y."/>
            <person name="Guo R."/>
            <person name="Hu M."/>
            <person name="Zhou J."/>
            <person name="Zhou X."/>
        </authorList>
    </citation>
    <scope>NUCLEOTIDE SEQUENCE [LARGE SCALE GENOMIC DNA]</scope>
    <source>
        <strain evidence="3 4">MH2</strain>
    </source>
</reference>
<evidence type="ECO:0000313" key="3">
    <source>
        <dbReference type="EMBL" id="MEA5672187.1"/>
    </source>
</evidence>
<sequence length="654" mass="67831">MVSSSAARQRGAIGLMAVITLGMALLFVLLAIDSGRLYLEQRKLQRIADMAALEAAGQFAVCVGTGPQANAIARTAATRNGHAPGNPLQASCGYLQTGANSLRSFTRDDNRNEAIRVDVSNTVTTSVAAGVYALVQGNGVPLTTTLQAHAVASAPLPPQAMLSIRTTLATVDSRQSVLLNALLGALGGGVQLDLAGWKGIAATDIKLLSYLDQLAIDLNLTVGDYKQLLNANATATQLLQAAVKVLQQSGAALEVVTNLGKVALGAGNGTLVRLGDILDIQNGTAQAGLDASIQLLQLVQGVIQLAASESAANVDLPLNVLGLVNGRVRLKVIEPQQISSVGDPRTDELRVHTAQVRAMISLDLPLLDGIFGLLNAVLDLAAPLTNVINNLLSLNLAATVQSVLCLLGVPCTVSDIVLVPGKLHLDIGLEVAEASTRLNPAAPDTFSCSPKRLTTRNQSSAVKIAVGQFASPDEFFTQGTTAVKALPMIDIGTKRCTRLLILPLGQCEERIPFVGGGIGLRVDSKVLGSGAQERSLTFQAPDSVPPNIGLKPAYLPMRTANDNVVGSLSDTLLGIQLEAYRPTANNSGLGQVLVLVGGVLDGVKAILEPLIKGLLSPLLDPLLNVLLKVLGVDLVNAEVGANLSCSTGRAQLAL</sequence>
<keyword evidence="1" id="KW-0812">Transmembrane</keyword>
<protein>
    <submittedName>
        <fullName evidence="3">Pilus assembly protein TadG-related protein</fullName>
    </submittedName>
</protein>
<gene>
    <name evidence="3" type="ORF">VA602_12635</name>
</gene>
<feature type="domain" description="Putative Flp pilus-assembly TadG-like N-terminal" evidence="2">
    <location>
        <begin position="11"/>
        <end position="57"/>
    </location>
</feature>
<evidence type="ECO:0000313" key="4">
    <source>
        <dbReference type="Proteomes" id="UP001302573"/>
    </source>
</evidence>
<accession>A0ABU5VFR6</accession>
<evidence type="ECO:0000259" key="2">
    <source>
        <dbReference type="Pfam" id="PF13400"/>
    </source>
</evidence>
<dbReference type="Proteomes" id="UP001302573">
    <property type="component" value="Unassembled WGS sequence"/>
</dbReference>
<proteinExistence type="predicted"/>
<feature type="transmembrane region" description="Helical" evidence="1">
    <location>
        <begin position="12"/>
        <end position="32"/>
    </location>
</feature>
<evidence type="ECO:0000256" key="1">
    <source>
        <dbReference type="SAM" id="Phobius"/>
    </source>
</evidence>